<protein>
    <submittedName>
        <fullName evidence="2">Uncharacterized protein LOC117652536 isoform X2</fullName>
    </submittedName>
</protein>
<evidence type="ECO:0000313" key="1">
    <source>
        <dbReference type="Proteomes" id="UP000515158"/>
    </source>
</evidence>
<organism evidence="2">
    <name type="scientific">Thrips palmi</name>
    <name type="common">Melon thrips</name>
    <dbReference type="NCBI Taxonomy" id="161013"/>
    <lineage>
        <taxon>Eukaryota</taxon>
        <taxon>Metazoa</taxon>
        <taxon>Ecdysozoa</taxon>
        <taxon>Arthropoda</taxon>
        <taxon>Hexapoda</taxon>
        <taxon>Insecta</taxon>
        <taxon>Pterygota</taxon>
        <taxon>Neoptera</taxon>
        <taxon>Paraneoptera</taxon>
        <taxon>Thysanoptera</taxon>
        <taxon>Terebrantia</taxon>
        <taxon>Thripoidea</taxon>
        <taxon>Thripidae</taxon>
        <taxon>Thrips</taxon>
    </lineage>
</organism>
<keyword evidence="1" id="KW-1185">Reference proteome</keyword>
<dbReference type="Proteomes" id="UP000515158">
    <property type="component" value="Unplaced"/>
</dbReference>
<dbReference type="RefSeq" id="XP_034253414.1">
    <property type="nucleotide sequence ID" value="XM_034397523.1"/>
</dbReference>
<evidence type="ECO:0000313" key="2">
    <source>
        <dbReference type="RefSeq" id="XP_034253414.1"/>
    </source>
</evidence>
<gene>
    <name evidence="2" type="primary">LOC117652536</name>
</gene>
<reference evidence="2" key="1">
    <citation type="submission" date="2025-08" db="UniProtKB">
        <authorList>
            <consortium name="RefSeq"/>
        </authorList>
    </citation>
    <scope>IDENTIFICATION</scope>
    <source>
        <tissue evidence="2">Total insect</tissue>
    </source>
</reference>
<accession>A0A6P9A7X1</accession>
<dbReference type="GeneID" id="117652536"/>
<sequence length="68" mass="7674">MALTSRGMFQRAVHSKARGLECGTWEVERLRRRSAASAEDHLYTTTAFVLLDFFTTSVSVLLRSSTLH</sequence>
<proteinExistence type="predicted"/>
<name>A0A6P9A7X1_THRPL</name>
<dbReference type="AlphaFoldDB" id="A0A6P9A7X1"/>